<proteinExistence type="inferred from homology"/>
<dbReference type="InterPro" id="IPR001638">
    <property type="entry name" value="Solute-binding_3/MltF_N"/>
</dbReference>
<evidence type="ECO:0000259" key="6">
    <source>
        <dbReference type="SMART" id="SM00062"/>
    </source>
</evidence>
<evidence type="ECO:0000313" key="7">
    <source>
        <dbReference type="EMBL" id="EFV42895.1"/>
    </source>
</evidence>
<dbReference type="EMBL" id="ADCP02000005">
    <property type="protein sequence ID" value="EFV42895.1"/>
    <property type="molecule type" value="Genomic_DNA"/>
</dbReference>
<dbReference type="AlphaFoldDB" id="E5YAS1"/>
<comment type="caution">
    <text evidence="7">The sequence shown here is derived from an EMBL/GenBank/DDBJ whole genome shotgun (WGS) entry which is preliminary data.</text>
</comment>
<dbReference type="Gene3D" id="3.40.190.10">
    <property type="entry name" value="Periplasmic binding protein-like II"/>
    <property type="match status" value="2"/>
</dbReference>
<feature type="signal peptide" evidence="5">
    <location>
        <begin position="1"/>
        <end position="21"/>
    </location>
</feature>
<dbReference type="eggNOG" id="COG0834">
    <property type="taxonomic scope" value="Bacteria"/>
</dbReference>
<dbReference type="CDD" id="cd13530">
    <property type="entry name" value="PBP2_peptides_like"/>
    <property type="match status" value="1"/>
</dbReference>
<accession>E5YAS1</accession>
<gene>
    <name evidence="7" type="ORF">HMPREF0179_03292</name>
</gene>
<dbReference type="PANTHER" id="PTHR35936">
    <property type="entry name" value="MEMBRANE-BOUND LYTIC MUREIN TRANSGLYCOSYLASE F"/>
    <property type="match status" value="1"/>
</dbReference>
<dbReference type="GeneID" id="78087600"/>
<evidence type="ECO:0000256" key="1">
    <source>
        <dbReference type="ARBA" id="ARBA00004196"/>
    </source>
</evidence>
<dbReference type="Proteomes" id="UP000006034">
    <property type="component" value="Unassembled WGS sequence"/>
</dbReference>
<keyword evidence="3 5" id="KW-0732">Signal</keyword>
<organism evidence="7 8">
    <name type="scientific">Bilophila wadsworthia (strain 3_1_6)</name>
    <dbReference type="NCBI Taxonomy" id="563192"/>
    <lineage>
        <taxon>Bacteria</taxon>
        <taxon>Pseudomonadati</taxon>
        <taxon>Thermodesulfobacteriota</taxon>
        <taxon>Desulfovibrionia</taxon>
        <taxon>Desulfovibrionales</taxon>
        <taxon>Desulfovibrionaceae</taxon>
        <taxon>Bilophila</taxon>
    </lineage>
</organism>
<keyword evidence="8" id="KW-1185">Reference proteome</keyword>
<evidence type="ECO:0000313" key="8">
    <source>
        <dbReference type="Proteomes" id="UP000006034"/>
    </source>
</evidence>
<sequence length="269" mass="29888">MNRLHVLVLLAAMACTGLVMGTVKAEAADSGKELRAAVNATAPPFAFMENGKLVGFEVDLHAEVAKRMGKQLVMTNIPFAGLAPGLQAKKWDAAGNTWINKERLVMMDFSDPWVDAQLAFVTRKNDAITSPEQLKGKTVGAEAGTAEQRWLDANQEKYGPYTIRTYDRSIDILMDLMNKRLDAYLREQTRALYQIKNYPMLGVAFPVGDVFVQGVAFRKGDPLRDEYNTILNSMKRDGTLAALYEKWLGTKPGPDSSTVHVYTTPWQPK</sequence>
<dbReference type="SUPFAM" id="SSF53850">
    <property type="entry name" value="Periplasmic binding protein-like II"/>
    <property type="match status" value="1"/>
</dbReference>
<comment type="similarity">
    <text evidence="2 4">Belongs to the bacterial solute-binding protein 3 family.</text>
</comment>
<evidence type="ECO:0000256" key="5">
    <source>
        <dbReference type="SAM" id="SignalP"/>
    </source>
</evidence>
<dbReference type="HOGENOM" id="CLU_019602_18_5_7"/>
<feature type="domain" description="Solute-binding protein family 3/N-terminal" evidence="6">
    <location>
        <begin position="33"/>
        <end position="251"/>
    </location>
</feature>
<dbReference type="PROSITE" id="PS01039">
    <property type="entry name" value="SBP_BACTERIAL_3"/>
    <property type="match status" value="1"/>
</dbReference>
<dbReference type="STRING" id="563192.HMPREF0179_03292"/>
<dbReference type="PROSITE" id="PS51257">
    <property type="entry name" value="PROKAR_LIPOPROTEIN"/>
    <property type="match status" value="1"/>
</dbReference>
<name>E5YAS1_BILW3</name>
<protein>
    <recommendedName>
        <fullName evidence="6">Solute-binding protein family 3/N-terminal domain-containing protein</fullName>
    </recommendedName>
</protein>
<dbReference type="GO" id="GO:0030313">
    <property type="term" value="C:cell envelope"/>
    <property type="evidence" value="ECO:0007669"/>
    <property type="project" value="UniProtKB-SubCell"/>
</dbReference>
<feature type="chain" id="PRO_5003203090" description="Solute-binding protein family 3/N-terminal domain-containing protein" evidence="5">
    <location>
        <begin position="22"/>
        <end position="269"/>
    </location>
</feature>
<dbReference type="Pfam" id="PF00497">
    <property type="entry name" value="SBP_bac_3"/>
    <property type="match status" value="1"/>
</dbReference>
<evidence type="ECO:0000256" key="4">
    <source>
        <dbReference type="RuleBase" id="RU003744"/>
    </source>
</evidence>
<evidence type="ECO:0000256" key="2">
    <source>
        <dbReference type="ARBA" id="ARBA00010333"/>
    </source>
</evidence>
<dbReference type="RefSeq" id="WP_005029962.1">
    <property type="nucleotide sequence ID" value="NZ_KE150241.1"/>
</dbReference>
<dbReference type="SMART" id="SM00062">
    <property type="entry name" value="PBPb"/>
    <property type="match status" value="1"/>
</dbReference>
<reference evidence="7 8" key="1">
    <citation type="submission" date="2010-10" db="EMBL/GenBank/DDBJ databases">
        <authorList>
            <consortium name="The Broad Institute Genome Sequencing Platform"/>
            <person name="Ward D."/>
            <person name="Earl A."/>
            <person name="Feldgarden M."/>
            <person name="Young S.K."/>
            <person name="Gargeya S."/>
            <person name="Zeng Q."/>
            <person name="Alvarado L."/>
            <person name="Berlin A."/>
            <person name="Bochicchio J."/>
            <person name="Chapman S.B."/>
            <person name="Chen Z."/>
            <person name="Freedman E."/>
            <person name="Gellesch M."/>
            <person name="Goldberg J."/>
            <person name="Griggs A."/>
            <person name="Gujja S."/>
            <person name="Heilman E."/>
            <person name="Heiman D."/>
            <person name="Howarth C."/>
            <person name="Mehta T."/>
            <person name="Neiman D."/>
            <person name="Pearson M."/>
            <person name="Roberts A."/>
            <person name="Saif S."/>
            <person name="Shea T."/>
            <person name="Shenoy N."/>
            <person name="Sisk P."/>
            <person name="Stolte C."/>
            <person name="Sykes S."/>
            <person name="White J."/>
            <person name="Yandava C."/>
            <person name="Allen-Vercoe E."/>
            <person name="Sibley C."/>
            <person name="Ambrose C.E."/>
            <person name="Strauss J."/>
            <person name="Daigneault M."/>
            <person name="Haas B."/>
            <person name="Nusbaum C."/>
            <person name="Birren B."/>
        </authorList>
    </citation>
    <scope>NUCLEOTIDE SEQUENCE [LARGE SCALE GENOMIC DNA]</scope>
    <source>
        <strain evidence="7 8">3_1_6</strain>
    </source>
</reference>
<comment type="subcellular location">
    <subcellularLocation>
        <location evidence="1">Cell envelope</location>
    </subcellularLocation>
</comment>
<dbReference type="OrthoDB" id="5419093at2"/>
<reference evidence="7 8" key="2">
    <citation type="submission" date="2013-04" db="EMBL/GenBank/DDBJ databases">
        <title>The Genome Sequence of Bilophila wadsworthia 3_1_6.</title>
        <authorList>
            <consortium name="The Broad Institute Genomics Platform"/>
            <person name="Earl A."/>
            <person name="Ward D."/>
            <person name="Feldgarden M."/>
            <person name="Gevers D."/>
            <person name="Sibley C."/>
            <person name="Strauss J."/>
            <person name="Allen-Vercoe E."/>
            <person name="Walker B."/>
            <person name="Young S."/>
            <person name="Zeng Q."/>
            <person name="Gargeya S."/>
            <person name="Fitzgerald M."/>
            <person name="Haas B."/>
            <person name="Abouelleil A."/>
            <person name="Allen A.W."/>
            <person name="Alvarado L."/>
            <person name="Arachchi H.M."/>
            <person name="Berlin A.M."/>
            <person name="Chapman S.B."/>
            <person name="Gainer-Dewar J."/>
            <person name="Goldberg J."/>
            <person name="Griggs A."/>
            <person name="Gujja S."/>
            <person name="Hansen M."/>
            <person name="Howarth C."/>
            <person name="Imamovic A."/>
            <person name="Ireland A."/>
            <person name="Larimer J."/>
            <person name="McCowan C."/>
            <person name="Murphy C."/>
            <person name="Pearson M."/>
            <person name="Poon T.W."/>
            <person name="Priest M."/>
            <person name="Roberts A."/>
            <person name="Saif S."/>
            <person name="Shea T."/>
            <person name="Sisk P."/>
            <person name="Sykes S."/>
            <person name="Wortman J."/>
            <person name="Nusbaum C."/>
            <person name="Birren B."/>
        </authorList>
    </citation>
    <scope>NUCLEOTIDE SEQUENCE [LARGE SCALE GENOMIC DNA]</scope>
    <source>
        <strain evidence="7 8">3_1_6</strain>
    </source>
</reference>
<dbReference type="InterPro" id="IPR018313">
    <property type="entry name" value="SBP_3_CS"/>
</dbReference>
<evidence type="ECO:0000256" key="3">
    <source>
        <dbReference type="ARBA" id="ARBA00022729"/>
    </source>
</evidence>
<dbReference type="PANTHER" id="PTHR35936:SF17">
    <property type="entry name" value="ARGININE-BINDING EXTRACELLULAR PROTEIN ARTP"/>
    <property type="match status" value="1"/>
</dbReference>